<name>A0A365L7E0_9BACL</name>
<dbReference type="Proteomes" id="UP000251002">
    <property type="component" value="Unassembled WGS sequence"/>
</dbReference>
<dbReference type="AlphaFoldDB" id="A0A365L7E0"/>
<evidence type="ECO:0000259" key="2">
    <source>
        <dbReference type="PROSITE" id="PS50937"/>
    </source>
</evidence>
<dbReference type="GO" id="GO:0003700">
    <property type="term" value="F:DNA-binding transcription factor activity"/>
    <property type="evidence" value="ECO:0007669"/>
    <property type="project" value="InterPro"/>
</dbReference>
<dbReference type="Pfam" id="PF13411">
    <property type="entry name" value="MerR_1"/>
    <property type="match status" value="1"/>
</dbReference>
<keyword evidence="1" id="KW-0238">DNA-binding</keyword>
<reference evidence="3 4" key="1">
    <citation type="submission" date="2018-06" db="EMBL/GenBank/DDBJ databases">
        <title>The draft genome sequences of strains SCU63 and S1.</title>
        <authorList>
            <person name="Gan L."/>
        </authorList>
    </citation>
    <scope>NUCLEOTIDE SEQUENCE [LARGE SCALE GENOMIC DNA]</scope>
    <source>
        <strain evidence="3 4">SCU63</strain>
    </source>
</reference>
<sequence length="129" mass="14715">MKIGEIAKLSGVSVRTIDYYTTAGLLAFERSEANYRLYPTNVLHTLERIQVLKKQRMSIAEIREIICAGDTPETDELIDEVINEFDQLQQKIVRLEKQLKDAPYYAKTQTGKALERKMAAITALLVLLQ</sequence>
<dbReference type="InterPro" id="IPR047057">
    <property type="entry name" value="MerR_fam"/>
</dbReference>
<dbReference type="InterPro" id="IPR000551">
    <property type="entry name" value="MerR-type_HTH_dom"/>
</dbReference>
<protein>
    <submittedName>
        <fullName evidence="3">MerR family transcriptional regulator</fullName>
    </submittedName>
</protein>
<dbReference type="PANTHER" id="PTHR30204:SF95">
    <property type="entry name" value="HTH-TYPE TRANSCRIPTIONAL REGULATOR CUER"/>
    <property type="match status" value="1"/>
</dbReference>
<proteinExistence type="predicted"/>
<dbReference type="Gene3D" id="1.10.1660.10">
    <property type="match status" value="1"/>
</dbReference>
<dbReference type="EMBL" id="QLZR01000001">
    <property type="protein sequence ID" value="RAZ81346.1"/>
    <property type="molecule type" value="Genomic_DNA"/>
</dbReference>
<dbReference type="PROSITE" id="PS50937">
    <property type="entry name" value="HTH_MERR_2"/>
    <property type="match status" value="1"/>
</dbReference>
<feature type="domain" description="HTH merR-type" evidence="2">
    <location>
        <begin position="1"/>
        <end position="68"/>
    </location>
</feature>
<evidence type="ECO:0000256" key="1">
    <source>
        <dbReference type="ARBA" id="ARBA00023125"/>
    </source>
</evidence>
<keyword evidence="4" id="KW-1185">Reference proteome</keyword>
<comment type="caution">
    <text evidence="3">The sequence shown here is derived from an EMBL/GenBank/DDBJ whole genome shotgun (WGS) entry which is preliminary data.</text>
</comment>
<gene>
    <name evidence="3" type="ORF">DP120_03435</name>
</gene>
<dbReference type="InterPro" id="IPR009061">
    <property type="entry name" value="DNA-bd_dom_put_sf"/>
</dbReference>
<dbReference type="SMART" id="SM00422">
    <property type="entry name" value="HTH_MERR"/>
    <property type="match status" value="1"/>
</dbReference>
<dbReference type="PANTHER" id="PTHR30204">
    <property type="entry name" value="REDOX-CYCLING DRUG-SENSING TRANSCRIPTIONAL ACTIVATOR SOXR"/>
    <property type="match status" value="1"/>
</dbReference>
<accession>A0A365L7E0</accession>
<dbReference type="GO" id="GO:0003677">
    <property type="term" value="F:DNA binding"/>
    <property type="evidence" value="ECO:0007669"/>
    <property type="project" value="UniProtKB-KW"/>
</dbReference>
<dbReference type="RefSeq" id="WP_112221826.1">
    <property type="nucleotide sequence ID" value="NZ_CP047673.1"/>
</dbReference>
<organism evidence="3 4">
    <name type="scientific">Planococcus halotolerans</name>
    <dbReference type="NCBI Taxonomy" id="2233542"/>
    <lineage>
        <taxon>Bacteria</taxon>
        <taxon>Bacillati</taxon>
        <taxon>Bacillota</taxon>
        <taxon>Bacilli</taxon>
        <taxon>Bacillales</taxon>
        <taxon>Caryophanaceae</taxon>
        <taxon>Planococcus</taxon>
    </lineage>
</organism>
<evidence type="ECO:0000313" key="3">
    <source>
        <dbReference type="EMBL" id="RAZ81346.1"/>
    </source>
</evidence>
<evidence type="ECO:0000313" key="4">
    <source>
        <dbReference type="Proteomes" id="UP000251002"/>
    </source>
</evidence>
<dbReference type="SUPFAM" id="SSF46955">
    <property type="entry name" value="Putative DNA-binding domain"/>
    <property type="match status" value="1"/>
</dbReference>